<dbReference type="InterPro" id="IPR004045">
    <property type="entry name" value="Glutathione_S-Trfase_N"/>
</dbReference>
<accession>A0ABZ2M0Z8</accession>
<feature type="domain" description="GST C-terminal" evidence="2">
    <location>
        <begin position="92"/>
        <end position="223"/>
    </location>
</feature>
<protein>
    <submittedName>
        <fullName evidence="3">Glutathione S-transferase family protein</fullName>
    </submittedName>
</protein>
<dbReference type="EMBL" id="CP089984">
    <property type="protein sequence ID" value="WXB15012.1"/>
    <property type="molecule type" value="Genomic_DNA"/>
</dbReference>
<dbReference type="InterPro" id="IPR036282">
    <property type="entry name" value="Glutathione-S-Trfase_C_sf"/>
</dbReference>
<dbReference type="CDD" id="cd00299">
    <property type="entry name" value="GST_C_family"/>
    <property type="match status" value="1"/>
</dbReference>
<name>A0ABZ2M0Z8_9BACT</name>
<dbReference type="CDD" id="cd00570">
    <property type="entry name" value="GST_N_family"/>
    <property type="match status" value="1"/>
</dbReference>
<keyword evidence="4" id="KW-1185">Reference proteome</keyword>
<organism evidence="3 4">
    <name type="scientific">Pendulispora albinea</name>
    <dbReference type="NCBI Taxonomy" id="2741071"/>
    <lineage>
        <taxon>Bacteria</taxon>
        <taxon>Pseudomonadati</taxon>
        <taxon>Myxococcota</taxon>
        <taxon>Myxococcia</taxon>
        <taxon>Myxococcales</taxon>
        <taxon>Sorangiineae</taxon>
        <taxon>Pendulisporaceae</taxon>
        <taxon>Pendulispora</taxon>
    </lineage>
</organism>
<dbReference type="Proteomes" id="UP001370348">
    <property type="component" value="Chromosome"/>
</dbReference>
<evidence type="ECO:0000313" key="3">
    <source>
        <dbReference type="EMBL" id="WXB15012.1"/>
    </source>
</evidence>
<dbReference type="Gene3D" id="1.20.1050.10">
    <property type="match status" value="1"/>
</dbReference>
<evidence type="ECO:0000259" key="2">
    <source>
        <dbReference type="PROSITE" id="PS50405"/>
    </source>
</evidence>
<dbReference type="Pfam" id="PF13417">
    <property type="entry name" value="GST_N_3"/>
    <property type="match status" value="1"/>
</dbReference>
<evidence type="ECO:0000259" key="1">
    <source>
        <dbReference type="PROSITE" id="PS50404"/>
    </source>
</evidence>
<dbReference type="InterPro" id="IPR040079">
    <property type="entry name" value="Glutathione_S-Trfase"/>
</dbReference>
<dbReference type="Pfam" id="PF13410">
    <property type="entry name" value="GST_C_2"/>
    <property type="match status" value="1"/>
</dbReference>
<dbReference type="PROSITE" id="PS50405">
    <property type="entry name" value="GST_CTER"/>
    <property type="match status" value="1"/>
</dbReference>
<sequence length="223" mass="24775">MGLTLYSHPLASYCQKVLIALYELEVPFEQHVVDLMNPAAAAEHIARWPVGKMPLLHDGSNDRTLPESSIIIEYLDRHYSGKASGKAPLLPADTERALHVRLQDRFYDLYVQTHIQKIVGDRIRPAGASDPHGVDGAKTQLRTAYDMIERSMASQPWAAGAAFTMADCAAAPALFYANLVVPFGDTHPNAAAYLARLRERPSVARTFEEAKPYLHLFPREPRA</sequence>
<dbReference type="Gene3D" id="3.40.30.10">
    <property type="entry name" value="Glutaredoxin"/>
    <property type="match status" value="1"/>
</dbReference>
<dbReference type="InterPro" id="IPR010987">
    <property type="entry name" value="Glutathione-S-Trfase_C-like"/>
</dbReference>
<reference evidence="3 4" key="1">
    <citation type="submission" date="2021-12" db="EMBL/GenBank/DDBJ databases">
        <title>Discovery of the Pendulisporaceae a myxobacterial family with distinct sporulation behavior and unique specialized metabolism.</title>
        <authorList>
            <person name="Garcia R."/>
            <person name="Popoff A."/>
            <person name="Bader C.D."/>
            <person name="Loehr J."/>
            <person name="Walesch S."/>
            <person name="Walt C."/>
            <person name="Boldt J."/>
            <person name="Bunk B."/>
            <person name="Haeckl F.J.F.P.J."/>
            <person name="Gunesch A.P."/>
            <person name="Birkelbach J."/>
            <person name="Nuebel U."/>
            <person name="Pietschmann T."/>
            <person name="Bach T."/>
            <person name="Mueller R."/>
        </authorList>
    </citation>
    <scope>NUCLEOTIDE SEQUENCE [LARGE SCALE GENOMIC DNA]</scope>
    <source>
        <strain evidence="3 4">MSr11954</strain>
    </source>
</reference>
<feature type="domain" description="GST N-terminal" evidence="1">
    <location>
        <begin position="1"/>
        <end position="83"/>
    </location>
</feature>
<gene>
    <name evidence="3" type="ORF">LZC94_45240</name>
</gene>
<dbReference type="SFLD" id="SFLDS00019">
    <property type="entry name" value="Glutathione_Transferase_(cytos"/>
    <property type="match status" value="1"/>
</dbReference>
<dbReference type="SFLD" id="SFLDG00358">
    <property type="entry name" value="Main_(cytGST)"/>
    <property type="match status" value="1"/>
</dbReference>
<proteinExistence type="predicted"/>
<evidence type="ECO:0000313" key="4">
    <source>
        <dbReference type="Proteomes" id="UP001370348"/>
    </source>
</evidence>
<dbReference type="PANTHER" id="PTHR44051">
    <property type="entry name" value="GLUTATHIONE S-TRANSFERASE-RELATED"/>
    <property type="match status" value="1"/>
</dbReference>
<dbReference type="SUPFAM" id="SSF47616">
    <property type="entry name" value="GST C-terminal domain-like"/>
    <property type="match status" value="1"/>
</dbReference>
<dbReference type="RefSeq" id="WP_394824635.1">
    <property type="nucleotide sequence ID" value="NZ_CP089984.1"/>
</dbReference>
<dbReference type="InterPro" id="IPR036249">
    <property type="entry name" value="Thioredoxin-like_sf"/>
</dbReference>
<dbReference type="SUPFAM" id="SSF52833">
    <property type="entry name" value="Thioredoxin-like"/>
    <property type="match status" value="1"/>
</dbReference>
<dbReference type="PROSITE" id="PS50404">
    <property type="entry name" value="GST_NTER"/>
    <property type="match status" value="1"/>
</dbReference>
<dbReference type="PANTHER" id="PTHR44051:SF2">
    <property type="entry name" value="HYPOTHETICAL GLUTATHIONE S-TRANSFERASE LIKE PROTEIN"/>
    <property type="match status" value="1"/>
</dbReference>